<evidence type="ECO:0008006" key="3">
    <source>
        <dbReference type="Google" id="ProtNLM"/>
    </source>
</evidence>
<sequence length="267" mass="30257">MKYLFDNAFPTLNLPTNDRACPSSSKCENALYIPGNQNIRVILEPTAEISSGSNNHFNKIDQTRDQTSCSIQTDPYKEPCENKSTQTALHLSADTPIKRKLLLELREEKTRKSRSSPYSSYAPTLLEMDLNESSSSEQVDIKPFIHNPWFALNATPSPALDPKPPAIQNEDSSSSNAFTADENSSYFQFFRAIHSEFLELSPKKQRQFKRKCLVYLHELLDEEDNSHKRHGYSHQDNVLNLSNSGHMSEEEKDVKPVVEDGCIISSN</sequence>
<proteinExistence type="predicted"/>
<keyword evidence="2" id="KW-1185">Reference proteome</keyword>
<protein>
    <recommendedName>
        <fullName evidence="3">BESS domain-containing protein</fullName>
    </recommendedName>
</protein>
<gene>
    <name evidence="1" type="ORF">EEDITHA_LOCUS8273</name>
</gene>
<dbReference type="EMBL" id="CAKOGL010000012">
    <property type="protein sequence ID" value="CAH2092520.1"/>
    <property type="molecule type" value="Genomic_DNA"/>
</dbReference>
<evidence type="ECO:0000313" key="2">
    <source>
        <dbReference type="Proteomes" id="UP001153954"/>
    </source>
</evidence>
<comment type="caution">
    <text evidence="1">The sequence shown here is derived from an EMBL/GenBank/DDBJ whole genome shotgun (WGS) entry which is preliminary data.</text>
</comment>
<evidence type="ECO:0000313" key="1">
    <source>
        <dbReference type="EMBL" id="CAH2092520.1"/>
    </source>
</evidence>
<name>A0AAU9U484_EUPED</name>
<accession>A0AAU9U484</accession>
<organism evidence="1 2">
    <name type="scientific">Euphydryas editha</name>
    <name type="common">Edith's checkerspot</name>
    <dbReference type="NCBI Taxonomy" id="104508"/>
    <lineage>
        <taxon>Eukaryota</taxon>
        <taxon>Metazoa</taxon>
        <taxon>Ecdysozoa</taxon>
        <taxon>Arthropoda</taxon>
        <taxon>Hexapoda</taxon>
        <taxon>Insecta</taxon>
        <taxon>Pterygota</taxon>
        <taxon>Neoptera</taxon>
        <taxon>Endopterygota</taxon>
        <taxon>Lepidoptera</taxon>
        <taxon>Glossata</taxon>
        <taxon>Ditrysia</taxon>
        <taxon>Papilionoidea</taxon>
        <taxon>Nymphalidae</taxon>
        <taxon>Nymphalinae</taxon>
        <taxon>Euphydryas</taxon>
    </lineage>
</organism>
<reference evidence="1" key="1">
    <citation type="submission" date="2022-03" db="EMBL/GenBank/DDBJ databases">
        <authorList>
            <person name="Tunstrom K."/>
        </authorList>
    </citation>
    <scope>NUCLEOTIDE SEQUENCE</scope>
</reference>
<dbReference type="Proteomes" id="UP001153954">
    <property type="component" value="Unassembled WGS sequence"/>
</dbReference>
<dbReference type="AlphaFoldDB" id="A0AAU9U484"/>